<feature type="region of interest" description="Disordered" evidence="1">
    <location>
        <begin position="1"/>
        <end position="27"/>
    </location>
</feature>
<organism evidence="2 3">
    <name type="scientific">Propionibacterium freudenreichii subsp. shermanii (strain ATCC 9614 / DSM 4902 / CIP 103027 / NCIMB 8099 / CIRM-BIA1)</name>
    <dbReference type="NCBI Taxonomy" id="754252"/>
    <lineage>
        <taxon>Bacteria</taxon>
        <taxon>Bacillati</taxon>
        <taxon>Actinomycetota</taxon>
        <taxon>Actinomycetes</taxon>
        <taxon>Propionibacteriales</taxon>
        <taxon>Propionibacteriaceae</taxon>
        <taxon>Propionibacterium</taxon>
    </lineage>
</organism>
<reference evidence="2 3" key="1">
    <citation type="journal article" date="2010" name="PLoS ONE">
        <title>The complete genome of Propionibacterium freudenreichii CIRM-BIA1, a hardy actinobacterium with food and probiotic applications.</title>
        <authorList>
            <person name="Falentin H."/>
            <person name="Deutsch S.M."/>
            <person name="Jan G."/>
            <person name="Loux V."/>
            <person name="Thierry A."/>
            <person name="Parayre S."/>
            <person name="Maillard M.B."/>
            <person name="Dherbecourt J."/>
            <person name="Cousin F.J."/>
            <person name="Jardin J."/>
            <person name="Siguier P."/>
            <person name="Couloux A."/>
            <person name="Barbe V."/>
            <person name="Vacherie B."/>
            <person name="Wincker P."/>
            <person name="Gibrat J.F."/>
            <person name="Gaillardin C."/>
            <person name="Lortal S."/>
        </authorList>
    </citation>
    <scope>NUCLEOTIDE SEQUENCE [LARGE SCALE GENOMIC DNA]</scope>
    <source>
        <strain evidence="3">ATCC 9614 / DSM 4902 / CIP 103027 / NCIMB 8099 / CIRM-BIA1</strain>
    </source>
</reference>
<dbReference type="HOGENOM" id="CLU_3414915_0_0_11"/>
<gene>
    <name evidence="2" type="ordered locus">PFREUD_21040</name>
</gene>
<evidence type="ECO:0000313" key="2">
    <source>
        <dbReference type="EMBL" id="CBL57597.1"/>
    </source>
</evidence>
<proteinExistence type="predicted"/>
<accession>D7GGD6</accession>
<dbReference type="EMBL" id="FN806773">
    <property type="protein sequence ID" value="CBL57597.1"/>
    <property type="molecule type" value="Genomic_DNA"/>
</dbReference>
<dbReference type="Proteomes" id="UP000000936">
    <property type="component" value="Chromosome"/>
</dbReference>
<sequence>MASLAGDTEDESLNLTHTEQFRPPRLR</sequence>
<evidence type="ECO:0000256" key="1">
    <source>
        <dbReference type="SAM" id="MobiDB-lite"/>
    </source>
</evidence>
<dbReference type="AlphaFoldDB" id="D7GGD6"/>
<name>D7GGD6_PROFC</name>
<protein>
    <submittedName>
        <fullName evidence="2">Uncharacterized protein</fullName>
    </submittedName>
</protein>
<keyword evidence="3" id="KW-1185">Reference proteome</keyword>
<evidence type="ECO:0000313" key="3">
    <source>
        <dbReference type="Proteomes" id="UP000000936"/>
    </source>
</evidence>
<dbReference type="KEGG" id="pfr:PFREUD_21040"/>